<reference evidence="1" key="2">
    <citation type="submission" date="2020-06" db="EMBL/GenBank/DDBJ databases">
        <title>Helianthus annuus Genome sequencing and assembly Release 2.</title>
        <authorList>
            <person name="Gouzy J."/>
            <person name="Langlade N."/>
            <person name="Munos S."/>
        </authorList>
    </citation>
    <scope>NUCLEOTIDE SEQUENCE</scope>
    <source>
        <tissue evidence="1">Leaves</tissue>
    </source>
</reference>
<proteinExistence type="predicted"/>
<dbReference type="EMBL" id="MNCJ02000328">
    <property type="protein sequence ID" value="KAF5774003.1"/>
    <property type="molecule type" value="Genomic_DNA"/>
</dbReference>
<dbReference type="Gramene" id="mRNA:HanXRQr2_Chr13g0595241">
    <property type="protein sequence ID" value="CDS:HanXRQr2_Chr13g0595241.1"/>
    <property type="gene ID" value="HanXRQr2_Chr13g0595241"/>
</dbReference>
<protein>
    <submittedName>
        <fullName evidence="1">Uncharacterized protein</fullName>
    </submittedName>
</protein>
<evidence type="ECO:0000313" key="2">
    <source>
        <dbReference type="Proteomes" id="UP000215914"/>
    </source>
</evidence>
<dbReference type="Proteomes" id="UP000215914">
    <property type="component" value="Unassembled WGS sequence"/>
</dbReference>
<reference evidence="1" key="1">
    <citation type="journal article" date="2017" name="Nature">
        <title>The sunflower genome provides insights into oil metabolism, flowering and Asterid evolution.</title>
        <authorList>
            <person name="Badouin H."/>
            <person name="Gouzy J."/>
            <person name="Grassa C.J."/>
            <person name="Murat F."/>
            <person name="Staton S.E."/>
            <person name="Cottret L."/>
            <person name="Lelandais-Briere C."/>
            <person name="Owens G.L."/>
            <person name="Carrere S."/>
            <person name="Mayjonade B."/>
            <person name="Legrand L."/>
            <person name="Gill N."/>
            <person name="Kane N.C."/>
            <person name="Bowers J.E."/>
            <person name="Hubner S."/>
            <person name="Bellec A."/>
            <person name="Berard A."/>
            <person name="Berges H."/>
            <person name="Blanchet N."/>
            <person name="Boniface M.C."/>
            <person name="Brunel D."/>
            <person name="Catrice O."/>
            <person name="Chaidir N."/>
            <person name="Claudel C."/>
            <person name="Donnadieu C."/>
            <person name="Faraut T."/>
            <person name="Fievet G."/>
            <person name="Helmstetter N."/>
            <person name="King M."/>
            <person name="Knapp S.J."/>
            <person name="Lai Z."/>
            <person name="Le Paslier M.C."/>
            <person name="Lippi Y."/>
            <person name="Lorenzon L."/>
            <person name="Mandel J.R."/>
            <person name="Marage G."/>
            <person name="Marchand G."/>
            <person name="Marquand E."/>
            <person name="Bret-Mestries E."/>
            <person name="Morien E."/>
            <person name="Nambeesan S."/>
            <person name="Nguyen T."/>
            <person name="Pegot-Espagnet P."/>
            <person name="Pouilly N."/>
            <person name="Raftis F."/>
            <person name="Sallet E."/>
            <person name="Schiex T."/>
            <person name="Thomas J."/>
            <person name="Vandecasteele C."/>
            <person name="Vares D."/>
            <person name="Vear F."/>
            <person name="Vautrin S."/>
            <person name="Crespi M."/>
            <person name="Mangin B."/>
            <person name="Burke J.M."/>
            <person name="Salse J."/>
            <person name="Munos S."/>
            <person name="Vincourt P."/>
            <person name="Rieseberg L.H."/>
            <person name="Langlade N.B."/>
        </authorList>
    </citation>
    <scope>NUCLEOTIDE SEQUENCE</scope>
    <source>
        <tissue evidence="1">Leaves</tissue>
    </source>
</reference>
<organism evidence="1 2">
    <name type="scientific">Helianthus annuus</name>
    <name type="common">Common sunflower</name>
    <dbReference type="NCBI Taxonomy" id="4232"/>
    <lineage>
        <taxon>Eukaryota</taxon>
        <taxon>Viridiplantae</taxon>
        <taxon>Streptophyta</taxon>
        <taxon>Embryophyta</taxon>
        <taxon>Tracheophyta</taxon>
        <taxon>Spermatophyta</taxon>
        <taxon>Magnoliopsida</taxon>
        <taxon>eudicotyledons</taxon>
        <taxon>Gunneridae</taxon>
        <taxon>Pentapetalae</taxon>
        <taxon>asterids</taxon>
        <taxon>campanulids</taxon>
        <taxon>Asterales</taxon>
        <taxon>Asteraceae</taxon>
        <taxon>Asteroideae</taxon>
        <taxon>Heliantheae alliance</taxon>
        <taxon>Heliantheae</taxon>
        <taxon>Helianthus</taxon>
    </lineage>
</organism>
<dbReference type="AlphaFoldDB" id="A0A9K3EIR8"/>
<comment type="caution">
    <text evidence="1">The sequence shown here is derived from an EMBL/GenBank/DDBJ whole genome shotgun (WGS) entry which is preliminary data.</text>
</comment>
<keyword evidence="2" id="KW-1185">Reference proteome</keyword>
<sequence length="68" mass="7976">MHLKTLKFVLNRISNNKFKLGLFGSGPFPNQFRIWKSRMVPLTRARLITKRAWLASTQKQNELFSSEP</sequence>
<gene>
    <name evidence="1" type="ORF">HanXRQr2_Chr13g0595241</name>
</gene>
<name>A0A9K3EIR8_HELAN</name>
<accession>A0A9K3EIR8</accession>
<evidence type="ECO:0000313" key="1">
    <source>
        <dbReference type="EMBL" id="KAF5774003.1"/>
    </source>
</evidence>